<sequence>MNQSILVFIITIEGADRPLRYKIYSSKCPNLYIYIYIYILCIHKYVCKNSPSDKTLYCAVIAVMSSDSDEDAIIFRQNVNDNELDSSSSSSSSSDEDDRLLQALKRTSYSKRRITRSSPVKKSKFVHIQKFDLGRNFDPQLASSLDRIQNVRDEVSNTSTVTTVKEQKGNTVRSRIKPKNVSPQYVDLVVRETISGRYSDWHFLSNDTEFEDVDIDDELVEDSDNHAVRDAIHRKYPTLQDLLKSLGADLTLLNEDKPLTRKRDYDSLSEMTPVDSMMRAIASYQEDKQFIRYLLCFILDRKIWESQDCDSDWCSQMLESAEDEQIIDFYLSLVDTKDYFMHYRLSRCVSRLQSPLIHRIISPMTVEQEFTHLIEDKNYKSLLYFTLFVYGSHDMPFGPSSRTQYFKDSVEDMCNEGTNAVELSLLRGLLSLFLKIRIS</sequence>
<dbReference type="Proteomes" id="UP000187013">
    <property type="component" value="Unassembled WGS sequence"/>
</dbReference>
<dbReference type="AlphaFoldDB" id="A0A1Q3AFT4"/>
<dbReference type="InterPro" id="IPR014803">
    <property type="entry name" value="DNA_repair_Nse5/Nse6"/>
</dbReference>
<accession>A0A1Q3AFT4</accession>
<dbReference type="EMBL" id="BDGX01000040">
    <property type="protein sequence ID" value="GAV54629.1"/>
    <property type="molecule type" value="Genomic_DNA"/>
</dbReference>
<proteinExistence type="predicted"/>
<evidence type="ECO:0000313" key="2">
    <source>
        <dbReference type="Proteomes" id="UP000187013"/>
    </source>
</evidence>
<evidence type="ECO:0000313" key="1">
    <source>
        <dbReference type="EMBL" id="GAV54629.1"/>
    </source>
</evidence>
<comment type="caution">
    <text evidence="1">The sequence shown here is derived from an EMBL/GenBank/DDBJ whole genome shotgun (WGS) entry which is preliminary data.</text>
</comment>
<dbReference type="Pfam" id="PF08691">
    <property type="entry name" value="Nse5"/>
    <property type="match status" value="1"/>
</dbReference>
<dbReference type="OrthoDB" id="4066051at2759"/>
<reference evidence="1 2" key="1">
    <citation type="submission" date="2016-08" db="EMBL/GenBank/DDBJ databases">
        <title>Draft genome sequence of allopolyploid Zygosaccharomyces rouxii.</title>
        <authorList>
            <person name="Watanabe J."/>
            <person name="Uehara K."/>
            <person name="Mogi Y."/>
            <person name="Tsukioka Y."/>
        </authorList>
    </citation>
    <scope>NUCLEOTIDE SEQUENCE [LARGE SCALE GENOMIC DNA]</scope>
    <source>
        <strain evidence="1 2">NBRC 110957</strain>
    </source>
</reference>
<name>A0A1Q3AFT4_ZYGRO</name>
<protein>
    <submittedName>
        <fullName evidence="1">Uncharacterized protein</fullName>
    </submittedName>
</protein>
<gene>
    <name evidence="1" type="ORF">ZYGR_0AN00970</name>
</gene>
<organism evidence="1 2">
    <name type="scientific">Zygosaccharomyces rouxii</name>
    <dbReference type="NCBI Taxonomy" id="4956"/>
    <lineage>
        <taxon>Eukaryota</taxon>
        <taxon>Fungi</taxon>
        <taxon>Dikarya</taxon>
        <taxon>Ascomycota</taxon>
        <taxon>Saccharomycotina</taxon>
        <taxon>Saccharomycetes</taxon>
        <taxon>Saccharomycetales</taxon>
        <taxon>Saccharomycetaceae</taxon>
        <taxon>Zygosaccharomyces</taxon>
    </lineage>
</organism>